<comment type="caution">
    <text evidence="1">The sequence shown here is derived from an EMBL/GenBank/DDBJ whole genome shotgun (WGS) entry which is preliminary data.</text>
</comment>
<gene>
    <name evidence="1" type="ORF">BEP19_11345</name>
</gene>
<evidence type="ECO:0000313" key="2">
    <source>
        <dbReference type="Proteomes" id="UP000284219"/>
    </source>
</evidence>
<proteinExistence type="predicted"/>
<accession>A0A419SGC1</accession>
<protein>
    <submittedName>
        <fullName evidence="1">Uncharacterized protein</fullName>
    </submittedName>
</protein>
<dbReference type="EMBL" id="MCHY01000009">
    <property type="protein sequence ID" value="RKD22830.1"/>
    <property type="molecule type" value="Genomic_DNA"/>
</dbReference>
<name>A0A419SGC1_9BACL</name>
<dbReference type="Proteomes" id="UP000284219">
    <property type="component" value="Unassembled WGS sequence"/>
</dbReference>
<organism evidence="1 2">
    <name type="scientific">Ammoniphilus oxalaticus</name>
    <dbReference type="NCBI Taxonomy" id="66863"/>
    <lineage>
        <taxon>Bacteria</taxon>
        <taxon>Bacillati</taxon>
        <taxon>Bacillota</taxon>
        <taxon>Bacilli</taxon>
        <taxon>Bacillales</taxon>
        <taxon>Paenibacillaceae</taxon>
        <taxon>Aneurinibacillus group</taxon>
        <taxon>Ammoniphilus</taxon>
    </lineage>
</organism>
<dbReference type="AlphaFoldDB" id="A0A419SGC1"/>
<reference evidence="1 2" key="1">
    <citation type="submission" date="2016-08" db="EMBL/GenBank/DDBJ databases">
        <title>Novel Firmicute Genomes.</title>
        <authorList>
            <person name="Poppleton D.I."/>
            <person name="Gribaldo S."/>
        </authorList>
    </citation>
    <scope>NUCLEOTIDE SEQUENCE [LARGE SCALE GENOMIC DNA]</scope>
    <source>
        <strain evidence="1 2">RAOx-1</strain>
    </source>
</reference>
<evidence type="ECO:0000313" key="1">
    <source>
        <dbReference type="EMBL" id="RKD22830.1"/>
    </source>
</evidence>
<keyword evidence="2" id="KW-1185">Reference proteome</keyword>
<sequence>MLLFYYIVLGLASVTGAGTSTDRKINEINNVAEVSAFTVEVNNEGPPSSHRLNKIKGCP</sequence>